<feature type="compositionally biased region" description="Polar residues" evidence="1">
    <location>
        <begin position="64"/>
        <end position="73"/>
    </location>
</feature>
<protein>
    <submittedName>
        <fullName evidence="2">Uncharacterized protein</fullName>
    </submittedName>
</protein>
<feature type="region of interest" description="Disordered" evidence="1">
    <location>
        <begin position="97"/>
        <end position="117"/>
    </location>
</feature>
<organism evidence="2 3">
    <name type="scientific">Mycena citricolor</name>
    <dbReference type="NCBI Taxonomy" id="2018698"/>
    <lineage>
        <taxon>Eukaryota</taxon>
        <taxon>Fungi</taxon>
        <taxon>Dikarya</taxon>
        <taxon>Basidiomycota</taxon>
        <taxon>Agaricomycotina</taxon>
        <taxon>Agaricomycetes</taxon>
        <taxon>Agaricomycetidae</taxon>
        <taxon>Agaricales</taxon>
        <taxon>Marasmiineae</taxon>
        <taxon>Mycenaceae</taxon>
        <taxon>Mycena</taxon>
    </lineage>
</organism>
<name>A0AAD2HVB9_9AGAR</name>
<sequence length="181" mass="20154">MENRRGRRPQCGLVVSAACPHASIQSTWCHLSFDTEALQRGEERQHLLVRVLIRSKPARDKRSSGTSESSPSVQWDGCRLPVLQHPIQSHNILTIRKQRGRNISGSPPSSTSRQTGLRRCRPASAANLPDSVAQPAEVSRLHRSQGFKVIIPPGWCTALILLSLHSLATRFFPIQNFPISR</sequence>
<accession>A0AAD2HVB9</accession>
<keyword evidence="3" id="KW-1185">Reference proteome</keyword>
<reference evidence="2" key="1">
    <citation type="submission" date="2023-11" db="EMBL/GenBank/DDBJ databases">
        <authorList>
            <person name="De Vega J J."/>
            <person name="De Vega J J."/>
        </authorList>
    </citation>
    <scope>NUCLEOTIDE SEQUENCE</scope>
</reference>
<feature type="non-terminal residue" evidence="2">
    <location>
        <position position="181"/>
    </location>
</feature>
<evidence type="ECO:0000313" key="3">
    <source>
        <dbReference type="Proteomes" id="UP001295794"/>
    </source>
</evidence>
<feature type="region of interest" description="Disordered" evidence="1">
    <location>
        <begin position="56"/>
        <end position="75"/>
    </location>
</feature>
<comment type="caution">
    <text evidence="2">The sequence shown here is derived from an EMBL/GenBank/DDBJ whole genome shotgun (WGS) entry which is preliminary data.</text>
</comment>
<evidence type="ECO:0000256" key="1">
    <source>
        <dbReference type="SAM" id="MobiDB-lite"/>
    </source>
</evidence>
<evidence type="ECO:0000313" key="2">
    <source>
        <dbReference type="EMBL" id="CAK5282645.1"/>
    </source>
</evidence>
<dbReference type="EMBL" id="CAVNYO010000460">
    <property type="protein sequence ID" value="CAK5282645.1"/>
    <property type="molecule type" value="Genomic_DNA"/>
</dbReference>
<dbReference type="Proteomes" id="UP001295794">
    <property type="component" value="Unassembled WGS sequence"/>
</dbReference>
<gene>
    <name evidence="2" type="ORF">MYCIT1_LOCUS34565</name>
</gene>
<feature type="compositionally biased region" description="Polar residues" evidence="1">
    <location>
        <begin position="101"/>
        <end position="115"/>
    </location>
</feature>
<dbReference type="PROSITE" id="PS51257">
    <property type="entry name" value="PROKAR_LIPOPROTEIN"/>
    <property type="match status" value="1"/>
</dbReference>
<dbReference type="AlphaFoldDB" id="A0AAD2HVB9"/>
<proteinExistence type="predicted"/>